<dbReference type="PANTHER" id="PTHR11690:SF282">
    <property type="entry name" value="DEGENERIN-LIKE PROTEIN ASIC-1"/>
    <property type="match status" value="1"/>
</dbReference>
<dbReference type="Proteomes" id="UP001054945">
    <property type="component" value="Unassembled WGS sequence"/>
</dbReference>
<dbReference type="GO" id="GO:0015280">
    <property type="term" value="F:ligand-gated sodium channel activity"/>
    <property type="evidence" value="ECO:0007669"/>
    <property type="project" value="TreeGrafter"/>
</dbReference>
<protein>
    <submittedName>
        <fullName evidence="15">Amiloride-sensitive sodium channel subunit beta-2</fullName>
    </submittedName>
</protein>
<proteinExistence type="inferred from homology"/>
<evidence type="ECO:0000256" key="5">
    <source>
        <dbReference type="ARBA" id="ARBA00022692"/>
    </source>
</evidence>
<evidence type="ECO:0000256" key="8">
    <source>
        <dbReference type="ARBA" id="ARBA00023065"/>
    </source>
</evidence>
<evidence type="ECO:0000256" key="4">
    <source>
        <dbReference type="ARBA" id="ARBA00022461"/>
    </source>
</evidence>
<keyword evidence="11 12" id="KW-0407">Ion channel</keyword>
<evidence type="ECO:0000256" key="1">
    <source>
        <dbReference type="ARBA" id="ARBA00004141"/>
    </source>
</evidence>
<gene>
    <name evidence="15" type="primary">scnn1b-b</name>
    <name evidence="15" type="ORF">CEXT_226931</name>
</gene>
<evidence type="ECO:0000256" key="2">
    <source>
        <dbReference type="ARBA" id="ARBA00007193"/>
    </source>
</evidence>
<keyword evidence="4 12" id="KW-0894">Sodium channel</keyword>
<feature type="region of interest" description="Disordered" evidence="13">
    <location>
        <begin position="239"/>
        <end position="269"/>
    </location>
</feature>
<sequence>MLSTIFSVFDRQGAIRLPTRDLEGGSVGLEALPGPHTRGPSGQLFVHRQAEYQGRFKEFYDPDLGNCYTFTPLAQNGEEELRSTEADVWQKMSDLVLVVNVETSEYLEPDRDAAVLVTFHSPEVYPDPSRMELKSNRATPTILDSKKKIECAERVSNETKEYCRSLCRVPCKNNLAHVRAYFTTMEESTLKHSPKYQPLEMFSHIGGYVGIWLGISLLALCEFIEGAIRVFFFHSQSEKAKKSKSTGKTAQLGQRQKKKPILVKQNTKH</sequence>
<keyword evidence="6 14" id="KW-1133">Transmembrane helix</keyword>
<keyword evidence="10 12" id="KW-0739">Sodium transport</keyword>
<evidence type="ECO:0000256" key="9">
    <source>
        <dbReference type="ARBA" id="ARBA00023136"/>
    </source>
</evidence>
<keyword evidence="9 14" id="KW-0472">Membrane</keyword>
<organism evidence="15 16">
    <name type="scientific">Caerostris extrusa</name>
    <name type="common">Bark spider</name>
    <name type="synonym">Caerostris bankana</name>
    <dbReference type="NCBI Taxonomy" id="172846"/>
    <lineage>
        <taxon>Eukaryota</taxon>
        <taxon>Metazoa</taxon>
        <taxon>Ecdysozoa</taxon>
        <taxon>Arthropoda</taxon>
        <taxon>Chelicerata</taxon>
        <taxon>Arachnida</taxon>
        <taxon>Araneae</taxon>
        <taxon>Araneomorphae</taxon>
        <taxon>Entelegynae</taxon>
        <taxon>Araneoidea</taxon>
        <taxon>Araneidae</taxon>
        <taxon>Caerostris</taxon>
    </lineage>
</organism>
<keyword evidence="7" id="KW-0915">Sodium</keyword>
<keyword evidence="5 12" id="KW-0812">Transmembrane</keyword>
<dbReference type="Gene3D" id="1.10.287.770">
    <property type="entry name" value="YojJ-like"/>
    <property type="match status" value="1"/>
</dbReference>
<evidence type="ECO:0000256" key="11">
    <source>
        <dbReference type="ARBA" id="ARBA00023303"/>
    </source>
</evidence>
<feature type="compositionally biased region" description="Basic residues" evidence="13">
    <location>
        <begin position="255"/>
        <end position="269"/>
    </location>
</feature>
<evidence type="ECO:0000313" key="16">
    <source>
        <dbReference type="Proteomes" id="UP001054945"/>
    </source>
</evidence>
<comment type="subcellular location">
    <subcellularLocation>
        <location evidence="1">Membrane</location>
        <topology evidence="1">Multi-pass membrane protein</topology>
    </subcellularLocation>
</comment>
<evidence type="ECO:0000256" key="3">
    <source>
        <dbReference type="ARBA" id="ARBA00022448"/>
    </source>
</evidence>
<name>A0AAV4NH47_CAEEX</name>
<comment type="caution">
    <text evidence="15">The sequence shown here is derived from an EMBL/GenBank/DDBJ whole genome shotgun (WGS) entry which is preliminary data.</text>
</comment>
<evidence type="ECO:0000256" key="6">
    <source>
        <dbReference type="ARBA" id="ARBA00022989"/>
    </source>
</evidence>
<keyword evidence="16" id="KW-1185">Reference proteome</keyword>
<keyword evidence="3 12" id="KW-0813">Transport</keyword>
<evidence type="ECO:0000256" key="13">
    <source>
        <dbReference type="SAM" id="MobiDB-lite"/>
    </source>
</evidence>
<keyword evidence="8 12" id="KW-0406">Ion transport</keyword>
<evidence type="ECO:0000256" key="14">
    <source>
        <dbReference type="SAM" id="Phobius"/>
    </source>
</evidence>
<reference evidence="15 16" key="1">
    <citation type="submission" date="2021-06" db="EMBL/GenBank/DDBJ databases">
        <title>Caerostris extrusa draft genome.</title>
        <authorList>
            <person name="Kono N."/>
            <person name="Arakawa K."/>
        </authorList>
    </citation>
    <scope>NUCLEOTIDE SEQUENCE [LARGE SCALE GENOMIC DNA]</scope>
</reference>
<comment type="similarity">
    <text evidence="2 12">Belongs to the amiloride-sensitive sodium channel (TC 1.A.6) family.</text>
</comment>
<dbReference type="PANTHER" id="PTHR11690">
    <property type="entry name" value="AMILORIDE-SENSITIVE SODIUM CHANNEL-RELATED"/>
    <property type="match status" value="1"/>
</dbReference>
<dbReference type="GO" id="GO:0005886">
    <property type="term" value="C:plasma membrane"/>
    <property type="evidence" value="ECO:0007669"/>
    <property type="project" value="TreeGrafter"/>
</dbReference>
<evidence type="ECO:0000256" key="7">
    <source>
        <dbReference type="ARBA" id="ARBA00023053"/>
    </source>
</evidence>
<accession>A0AAV4NH47</accession>
<evidence type="ECO:0000313" key="15">
    <source>
        <dbReference type="EMBL" id="GIX84070.1"/>
    </source>
</evidence>
<dbReference type="InterPro" id="IPR001873">
    <property type="entry name" value="ENaC"/>
</dbReference>
<dbReference type="EMBL" id="BPLR01020926">
    <property type="protein sequence ID" value="GIX84070.1"/>
    <property type="molecule type" value="Genomic_DNA"/>
</dbReference>
<dbReference type="AlphaFoldDB" id="A0AAV4NH47"/>
<feature type="transmembrane region" description="Helical" evidence="14">
    <location>
        <begin position="205"/>
        <end position="232"/>
    </location>
</feature>
<evidence type="ECO:0000256" key="12">
    <source>
        <dbReference type="RuleBase" id="RU000679"/>
    </source>
</evidence>
<evidence type="ECO:0000256" key="10">
    <source>
        <dbReference type="ARBA" id="ARBA00023201"/>
    </source>
</evidence>
<dbReference type="Pfam" id="PF00858">
    <property type="entry name" value="ASC"/>
    <property type="match status" value="1"/>
</dbReference>